<dbReference type="Proteomes" id="UP000272942">
    <property type="component" value="Unassembled WGS sequence"/>
</dbReference>
<gene>
    <name evidence="2" type="ORF">ECPE_LOCUS16711</name>
</gene>
<dbReference type="WBParaSite" id="ECPE_0001675401-mRNA-1">
    <property type="protein sequence ID" value="ECPE_0001675401-mRNA-1"/>
    <property type="gene ID" value="ECPE_0001675401"/>
</dbReference>
<accession>A0A183BBX6</accession>
<reference evidence="4" key="1">
    <citation type="submission" date="2016-06" db="UniProtKB">
        <authorList>
            <consortium name="WormBaseParasite"/>
        </authorList>
    </citation>
    <scope>IDENTIFICATION</scope>
</reference>
<dbReference type="GO" id="GO:0004190">
    <property type="term" value="F:aspartic-type endopeptidase activity"/>
    <property type="evidence" value="ECO:0007669"/>
    <property type="project" value="InterPro"/>
</dbReference>
<feature type="compositionally biased region" description="Polar residues" evidence="1">
    <location>
        <begin position="213"/>
        <end position="229"/>
    </location>
</feature>
<dbReference type="PROSITE" id="PS00141">
    <property type="entry name" value="ASP_PROTEASE"/>
    <property type="match status" value="1"/>
</dbReference>
<name>A0A183BBX6_9TREM</name>
<dbReference type="InterPro" id="IPR001969">
    <property type="entry name" value="Aspartic_peptidase_AS"/>
</dbReference>
<evidence type="ECO:0000256" key="1">
    <source>
        <dbReference type="SAM" id="MobiDB-lite"/>
    </source>
</evidence>
<reference evidence="2 3" key="2">
    <citation type="submission" date="2018-11" db="EMBL/GenBank/DDBJ databases">
        <authorList>
            <consortium name="Pathogen Informatics"/>
        </authorList>
    </citation>
    <scope>NUCLEOTIDE SEQUENCE [LARGE SCALE GENOMIC DNA]</scope>
    <source>
        <strain evidence="2 3">Egypt</strain>
    </source>
</reference>
<dbReference type="AlphaFoldDB" id="A0A183BBX6"/>
<evidence type="ECO:0000313" key="2">
    <source>
        <dbReference type="EMBL" id="VDP93983.1"/>
    </source>
</evidence>
<keyword evidence="3" id="KW-1185">Reference proteome</keyword>
<organism evidence="4">
    <name type="scientific">Echinostoma caproni</name>
    <dbReference type="NCBI Taxonomy" id="27848"/>
    <lineage>
        <taxon>Eukaryota</taxon>
        <taxon>Metazoa</taxon>
        <taxon>Spiralia</taxon>
        <taxon>Lophotrochozoa</taxon>
        <taxon>Platyhelminthes</taxon>
        <taxon>Trematoda</taxon>
        <taxon>Digenea</taxon>
        <taxon>Plagiorchiida</taxon>
        <taxon>Echinostomata</taxon>
        <taxon>Echinostomatoidea</taxon>
        <taxon>Echinostomatidae</taxon>
        <taxon>Echinostoma</taxon>
    </lineage>
</organism>
<dbReference type="OrthoDB" id="10668507at2759"/>
<feature type="region of interest" description="Disordered" evidence="1">
    <location>
        <begin position="175"/>
        <end position="240"/>
    </location>
</feature>
<evidence type="ECO:0000313" key="3">
    <source>
        <dbReference type="Proteomes" id="UP000272942"/>
    </source>
</evidence>
<proteinExistence type="predicted"/>
<dbReference type="GO" id="GO:0006508">
    <property type="term" value="P:proteolysis"/>
    <property type="evidence" value="ECO:0007669"/>
    <property type="project" value="InterPro"/>
</dbReference>
<evidence type="ECO:0000313" key="4">
    <source>
        <dbReference type="WBParaSite" id="ECPE_0001675401-mRNA-1"/>
    </source>
</evidence>
<dbReference type="EMBL" id="UZAN01065524">
    <property type="protein sequence ID" value="VDP93983.1"/>
    <property type="molecule type" value="Genomic_DNA"/>
</dbReference>
<protein>
    <submittedName>
        <fullName evidence="4">Peptidase A2 domain-containing protein</fullName>
    </submittedName>
</protein>
<sequence>CRDGRQRNDQPIFVETYHRRSDRRRFRYPPPPEKFTIGRNYTRWEAQARAYVQKFPESERKVAILGLLAGEAADRAFQSGAFEKEDLDGNIGETVEAYAYRAKQLVSKAFPDDNSEAQDKRAVESFVEGVSGASVKKALITKSPKSLSEAIALAGETERLQRAVHGAESLCLTVHHQRRQQREPIRRPWGPRPHQGPISGRYRYNKDYGRRWSAQSDDPTPPSGQNYKGSPSHPVARRDPADHGEYIIPTVHTAHENLTFDIDLLVEARPVKGLVDTGASRSLFDVSVLYSICNPRVDPWSATRGKWKYNPDGWRCTPYITV</sequence>